<dbReference type="STRING" id="93064.BRX40_09790"/>
<dbReference type="GeneID" id="44132851"/>
<evidence type="ECO:0000256" key="1">
    <source>
        <dbReference type="SAM" id="Phobius"/>
    </source>
</evidence>
<feature type="transmembrane region" description="Helical" evidence="1">
    <location>
        <begin position="46"/>
        <end position="64"/>
    </location>
</feature>
<accession>A0A1L6JA07</accession>
<organism evidence="2 5">
    <name type="scientific">Sphingomonas koreensis</name>
    <dbReference type="NCBI Taxonomy" id="93064"/>
    <lineage>
        <taxon>Bacteria</taxon>
        <taxon>Pseudomonadati</taxon>
        <taxon>Pseudomonadota</taxon>
        <taxon>Alphaproteobacteria</taxon>
        <taxon>Sphingomonadales</taxon>
        <taxon>Sphingomonadaceae</taxon>
        <taxon>Sphingomonas</taxon>
    </lineage>
</organism>
<reference evidence="6 7" key="3">
    <citation type="submission" date="2018-07" db="EMBL/GenBank/DDBJ databases">
        <title>Genomic and Epidemiologic Investigation of an Indolent Hospital Outbreak.</title>
        <authorList>
            <person name="Johnson R.C."/>
            <person name="Deming C."/>
            <person name="Conlan S."/>
            <person name="Zellmer C.J."/>
            <person name="Michelin A.V."/>
            <person name="Lee-Lin S."/>
            <person name="Thomas P.J."/>
            <person name="Park M."/>
            <person name="Weingarten R.A."/>
            <person name="Less J."/>
            <person name="Dekker J.P."/>
            <person name="Frank K.M."/>
            <person name="Musser K.A."/>
            <person name="Mcquiston J.R."/>
            <person name="Henderson D.K."/>
            <person name="Lau A.F."/>
            <person name="Palmore T.N."/>
            <person name="Segre J.A."/>
        </authorList>
    </citation>
    <scope>NUCLEOTIDE SEQUENCE [LARGE SCALE GENOMIC DNA]</scope>
    <source>
        <strain evidence="4 7">SK-CDC1_0717</strain>
        <strain evidence="3 6">SK-NIH.Env10_0317</strain>
    </source>
</reference>
<evidence type="ECO:0000313" key="4">
    <source>
        <dbReference type="EMBL" id="RSY77580.1"/>
    </source>
</evidence>
<keyword evidence="1" id="KW-1133">Transmembrane helix</keyword>
<keyword evidence="1" id="KW-0472">Membrane</keyword>
<dbReference type="EMBL" id="QQWO01000011">
    <property type="protein sequence ID" value="RSV01864.1"/>
    <property type="molecule type" value="Genomic_DNA"/>
</dbReference>
<reference evidence="5" key="2">
    <citation type="submission" date="2016-12" db="EMBL/GenBank/DDBJ databases">
        <title>Whole genome sequencing of Sphingomonas sp. ABOJV.</title>
        <authorList>
            <person name="Conlan S."/>
            <person name="Thomas P.J."/>
            <person name="Mullikin J."/>
            <person name="Palmore T.N."/>
            <person name="Frank K.M."/>
            <person name="Segre J.A."/>
        </authorList>
    </citation>
    <scope>NUCLEOTIDE SEQUENCE [LARGE SCALE GENOMIC DNA]</scope>
    <source>
        <strain evidence="5">ABOJV</strain>
    </source>
</reference>
<evidence type="ECO:0000313" key="6">
    <source>
        <dbReference type="Proteomes" id="UP000286681"/>
    </source>
</evidence>
<sequence>MDSFSKRRIALAGGGAALLALTAMSPQTANIRIITHDVTDTAPRRFQAAVDFGVMAVSVLYTWTARRASR</sequence>
<dbReference type="RefSeq" id="WP_066577479.1">
    <property type="nucleotide sequence ID" value="NZ_CP018820.1"/>
</dbReference>
<dbReference type="EMBL" id="QQYZ01000030">
    <property type="protein sequence ID" value="RSY77580.1"/>
    <property type="molecule type" value="Genomic_DNA"/>
</dbReference>
<dbReference type="Proteomes" id="UP000286681">
    <property type="component" value="Unassembled WGS sequence"/>
</dbReference>
<keyword evidence="1" id="KW-0812">Transmembrane</keyword>
<dbReference type="KEGG" id="skr:BRX40_09790"/>
<evidence type="ECO:0000313" key="5">
    <source>
        <dbReference type="Proteomes" id="UP000185161"/>
    </source>
</evidence>
<evidence type="ECO:0000313" key="3">
    <source>
        <dbReference type="EMBL" id="RSV01864.1"/>
    </source>
</evidence>
<evidence type="ECO:0000313" key="7">
    <source>
        <dbReference type="Proteomes" id="UP000287746"/>
    </source>
</evidence>
<protein>
    <submittedName>
        <fullName evidence="2">Uncharacterized protein</fullName>
    </submittedName>
</protein>
<dbReference type="Proteomes" id="UP000287746">
    <property type="component" value="Unassembled WGS sequence"/>
</dbReference>
<dbReference type="AlphaFoldDB" id="A0A1L6JA07"/>
<proteinExistence type="predicted"/>
<keyword evidence="5" id="KW-1185">Reference proteome</keyword>
<reference evidence="2" key="1">
    <citation type="submission" date="2016-12" db="EMBL/GenBank/DDBJ databases">
        <title>Whole genome sequencing of Sphingomonas koreensis.</title>
        <authorList>
            <person name="Conlan S."/>
            <person name="Thomas P.J."/>
            <person name="Mullikin J."/>
            <person name="Palmore T.N."/>
            <person name="Frank K.M."/>
            <person name="Segre J.A."/>
        </authorList>
    </citation>
    <scope>NUCLEOTIDE SEQUENCE</scope>
    <source>
        <strain evidence="2">ABOJV</strain>
    </source>
</reference>
<evidence type="ECO:0000313" key="2">
    <source>
        <dbReference type="EMBL" id="APR52677.1"/>
    </source>
</evidence>
<dbReference type="OrthoDB" id="7584306at2"/>
<dbReference type="EMBL" id="CP018820">
    <property type="protein sequence ID" value="APR52677.1"/>
    <property type="molecule type" value="Genomic_DNA"/>
</dbReference>
<name>A0A1L6JA07_9SPHN</name>
<gene>
    <name evidence="2" type="ORF">BRX40_09790</name>
    <name evidence="3" type="ORF">CA257_14300</name>
    <name evidence="4" type="ORF">DAH66_20330</name>
</gene>
<dbReference type="Proteomes" id="UP000185161">
    <property type="component" value="Chromosome"/>
</dbReference>